<evidence type="ECO:0000313" key="1">
    <source>
        <dbReference type="EMBL" id="QKG85698.1"/>
    </source>
</evidence>
<accession>A0A7D4CQ01</accession>
<proteinExistence type="predicted"/>
<reference evidence="1 2" key="1">
    <citation type="submission" date="2020-01" db="EMBL/GenBank/DDBJ databases">
        <authorList>
            <person name="Gulvik C.A."/>
            <person name="Batra D.G."/>
        </authorList>
    </citation>
    <scope>NUCLEOTIDE SEQUENCE [LARGE SCALE GENOMIC DNA]</scope>
    <source>
        <strain evidence="1 2">W9323</strain>
    </source>
</reference>
<evidence type="ECO:0000313" key="2">
    <source>
        <dbReference type="Proteomes" id="UP000503088"/>
    </source>
</evidence>
<organism evidence="1 2">
    <name type="scientific">Kroppenstedtia pulmonis</name>
    <dbReference type="NCBI Taxonomy" id="1380685"/>
    <lineage>
        <taxon>Bacteria</taxon>
        <taxon>Bacillati</taxon>
        <taxon>Bacillota</taxon>
        <taxon>Bacilli</taxon>
        <taxon>Bacillales</taxon>
        <taxon>Thermoactinomycetaceae</taxon>
        <taxon>Kroppenstedtia</taxon>
    </lineage>
</organism>
<name>A0A7D4CQ01_9BACL</name>
<dbReference type="KEGG" id="kpul:GXN76_15390"/>
<protein>
    <submittedName>
        <fullName evidence="1">Sporulation transcriptional regulator SpoIIID</fullName>
    </submittedName>
</protein>
<dbReference type="EMBL" id="CP048104">
    <property type="protein sequence ID" value="QKG85698.1"/>
    <property type="molecule type" value="Genomic_DNA"/>
</dbReference>
<dbReference type="InterPro" id="IPR014208">
    <property type="entry name" value="Spore_III_D"/>
</dbReference>
<gene>
    <name evidence="1" type="primary">spoIIID</name>
    <name evidence="1" type="ORF">GXN76_15390</name>
</gene>
<dbReference type="NCBIfam" id="TIGR02844">
    <property type="entry name" value="spore_III_D"/>
    <property type="match status" value="1"/>
</dbReference>
<sequence>MHDYIKERTIKIGRYFVETRNTVRTIAKEFGVSKSTVHKDLTERLPEINSELASQVKEILEYHKSIRHLRGGEATKIKYKRSRPQEKKPLETTLKM</sequence>
<keyword evidence="2" id="KW-1185">Reference proteome</keyword>
<dbReference type="RefSeq" id="WP_173224608.1">
    <property type="nucleotide sequence ID" value="NZ_CP048104.1"/>
</dbReference>
<dbReference type="Pfam" id="PF12116">
    <property type="entry name" value="SpoIIID"/>
    <property type="match status" value="1"/>
</dbReference>
<dbReference type="AlphaFoldDB" id="A0A7D4CQ01"/>
<dbReference type="Proteomes" id="UP000503088">
    <property type="component" value="Chromosome"/>
</dbReference>